<protein>
    <recommendedName>
        <fullName evidence="3">Methyltransferase family protein</fullName>
    </recommendedName>
</protein>
<gene>
    <name evidence="1" type="ORF">WCD58_13955</name>
</gene>
<evidence type="ECO:0000313" key="2">
    <source>
        <dbReference type="Proteomes" id="UP001369736"/>
    </source>
</evidence>
<dbReference type="SUPFAM" id="SSF53335">
    <property type="entry name" value="S-adenosyl-L-methionine-dependent methyltransferases"/>
    <property type="match status" value="1"/>
</dbReference>
<dbReference type="Proteomes" id="UP001369736">
    <property type="component" value="Unassembled WGS sequence"/>
</dbReference>
<keyword evidence="2" id="KW-1185">Reference proteome</keyword>
<evidence type="ECO:0000313" key="1">
    <source>
        <dbReference type="EMBL" id="MEJ2862271.1"/>
    </source>
</evidence>
<dbReference type="Gene3D" id="3.40.50.150">
    <property type="entry name" value="Vaccinia Virus protein VP39"/>
    <property type="match status" value="1"/>
</dbReference>
<proteinExistence type="predicted"/>
<sequence length="95" mass="10219">MPPAELPAVLAGFRRVLRPGGYLLLGFQVGDDVSHHDEAFGHPVSLDFRRLRPDAVAALLAQAGFDVTARVLRAPEPGSRAQALPQAAMLAQRPR</sequence>
<organism evidence="1 2">
    <name type="scientific">Actinomycetospora flava</name>
    <dbReference type="NCBI Taxonomy" id="3129232"/>
    <lineage>
        <taxon>Bacteria</taxon>
        <taxon>Bacillati</taxon>
        <taxon>Actinomycetota</taxon>
        <taxon>Actinomycetes</taxon>
        <taxon>Pseudonocardiales</taxon>
        <taxon>Pseudonocardiaceae</taxon>
        <taxon>Actinomycetospora</taxon>
    </lineage>
</organism>
<reference evidence="1 2" key="1">
    <citation type="submission" date="2024-03" db="EMBL/GenBank/DDBJ databases">
        <title>Actinomycetospora sp. OC33-EN07, a novel actinomycete isolated from wild orchid (Aerides multiflora).</title>
        <authorList>
            <person name="Suriyachadkun C."/>
        </authorList>
    </citation>
    <scope>NUCLEOTIDE SEQUENCE [LARGE SCALE GENOMIC DNA]</scope>
    <source>
        <strain evidence="1 2">OC33-EN07</strain>
    </source>
</reference>
<accession>A0ABU8M566</accession>
<name>A0ABU8M566_9PSEU</name>
<dbReference type="EMBL" id="JBBEGM010000005">
    <property type="protein sequence ID" value="MEJ2862271.1"/>
    <property type="molecule type" value="Genomic_DNA"/>
</dbReference>
<evidence type="ECO:0008006" key="3">
    <source>
        <dbReference type="Google" id="ProtNLM"/>
    </source>
</evidence>
<dbReference type="RefSeq" id="WP_337703648.1">
    <property type="nucleotide sequence ID" value="NZ_JBBEGM010000005.1"/>
</dbReference>
<comment type="caution">
    <text evidence="1">The sequence shown here is derived from an EMBL/GenBank/DDBJ whole genome shotgun (WGS) entry which is preliminary data.</text>
</comment>
<dbReference type="InterPro" id="IPR029063">
    <property type="entry name" value="SAM-dependent_MTases_sf"/>
</dbReference>